<feature type="coiled-coil region" evidence="1">
    <location>
        <begin position="887"/>
        <end position="914"/>
    </location>
</feature>
<dbReference type="InterPro" id="IPR010090">
    <property type="entry name" value="Phage_tape_meas"/>
</dbReference>
<comment type="caution">
    <text evidence="4">The sequence shown here is derived from an EMBL/GenBank/DDBJ whole genome shotgun (WGS) entry which is preliminary data.</text>
</comment>
<proteinExistence type="predicted"/>
<feature type="region of interest" description="Disordered" evidence="2">
    <location>
        <begin position="819"/>
        <end position="851"/>
    </location>
</feature>
<accession>A0ABV4TB27</accession>
<evidence type="ECO:0000313" key="5">
    <source>
        <dbReference type="Proteomes" id="UP001574169"/>
    </source>
</evidence>
<name>A0ABV4TB27_9FLAO</name>
<gene>
    <name evidence="4" type="ORF">AAGV28_07240</name>
</gene>
<feature type="compositionally biased region" description="Low complexity" evidence="2">
    <location>
        <begin position="820"/>
        <end position="838"/>
    </location>
</feature>
<evidence type="ECO:0000313" key="4">
    <source>
        <dbReference type="EMBL" id="MFA9191163.1"/>
    </source>
</evidence>
<dbReference type="EMBL" id="JBCFQL010000006">
    <property type="protein sequence ID" value="MFA9191163.1"/>
    <property type="molecule type" value="Genomic_DNA"/>
</dbReference>
<keyword evidence="1" id="KW-0175">Coiled coil</keyword>
<organism evidence="4 5">
    <name type="scientific">Flavobacterium zubiriense</name>
    <dbReference type="NCBI Taxonomy" id="3138075"/>
    <lineage>
        <taxon>Bacteria</taxon>
        <taxon>Pseudomonadati</taxon>
        <taxon>Bacteroidota</taxon>
        <taxon>Flavobacteriia</taxon>
        <taxon>Flavobacteriales</taxon>
        <taxon>Flavobacteriaceae</taxon>
        <taxon>Flavobacterium</taxon>
    </lineage>
</organism>
<sequence>MAKVILDEVMKNTIIINSDPAQKALFDLEKATRKLTEENKAYGLQKKLLEKQNKKDTEEYKLLTATMKANTAEIKSNKVKMKELQDQIGITGLTMKQLSDKAHILKMSLLNAVPGGQAYKKYEAELQQVSARMNELRGNARTTGLSLGSMADGFNRYQAMALSVVATLTGMVYSIQKIIDINSKLSDAQADVMKTTGMTRQEVDELTKSFGLLKTRTSRIDLLGIAEIGGKLGIAKEEITAFVAVMNKAGVALSDSFTGGAEEAAEKLGKIKGLYGELRDAGVEITFESVGSALNDLGAAGTASEANVAEFVTRVGAMPEVFKPSIAQALGLGAAFEESGLKAELAGGNYSKVITLAAKNVAGFAAQMGKPKKEIEDLINSNPTEFFLQFADSLKGLSGTQLADVLDKLKLNDNEVKMVLGAASQNTELFRQKIDLANKSMNEATSLTNEFNIKNTNLAATLEKIKKTTTGWFTSNTFVEWLTSAVNWLAKLIGASDDADGSAQRLRDRYIFLVKILTIVVTSYISYNAAVKLTALWTNGLATATQILTAIQNRGAIVTGLLRSAQLLLAASYYTIRGNTVRATAAMRLFNASASANPIGLVLVALTAVVSAMVLFSKETSKATKVQQMQADIQNEVAKSIAKEKNEVEALVKIIQDETVSKDKKLAAIKRLNEISPEYLKGLTLENIKTFEGKKLLDQYIDSLYKKARAVAIANKMQKLEEEKLDLESKTAGDFRKEQTFGFLGPKTFDKFTSRKDFEKYVREKFKGVDEATFDDFVNKFISSSGFDDKEKKISDVDAQINALKPEYEKNILNNLVSKATPETPDNNNTPDTPTAETRPTTKNPNSSQEEINRIKLDRESKYNEELLKLTRQLEDDKIAAMQDGYEKELLIENQRYQREIDDLDRQKIHADELAKLDEDIAKAKESKDISKYNALMTIRNEWDKKNADLDTKINAIKEGKMAIHKKNLATIEEKAATEAINKKKEAFDRDKQQREIKFNEELAALGNNKRAKARLTEQFNEGELKIQEEFLRGLLEDYKKIVGKENFQGIDLSLLTEEQVQEFQDYANEVGISLTELINKINELKGNKAQTNTEALGVGGGQADIFGFTPDNWDTLFDNLEQGKFGIEEMVFAVSALTNAYGMYSKFLEINEKKQLANFERNTNTKKERYKQQLDSGRISQEQYNRYVEKADDDLAKKKAEIENKQAKRQKAITISQIAMNTAMAIMGIWAQFPKFDFGATAAIMTGVVGALGLAQIAMVAKQDLPSASGYEEGLYPEYVKREQDGKVFKSKPAGKTRSGLVTNTSHFMVAENGPEMVIDNKAWTRMNPAVKDALIRDLQGIKGWENGYYNEALKRYEVPASSGTTTNPSPSNNNDAALLQMVLSVVAENTEVMKDLRDNGLEAFVSNKDFKSMKNIREGLKKEDALRKNNQIR</sequence>
<dbReference type="Proteomes" id="UP001574169">
    <property type="component" value="Unassembled WGS sequence"/>
</dbReference>
<protein>
    <submittedName>
        <fullName evidence="4">Phage tail tape measure protein</fullName>
    </submittedName>
</protein>
<dbReference type="Pfam" id="PF10145">
    <property type="entry name" value="PhageMin_Tail"/>
    <property type="match status" value="1"/>
</dbReference>
<dbReference type="RefSeq" id="WP_373406156.1">
    <property type="nucleotide sequence ID" value="NZ_JBCFQL010000006.1"/>
</dbReference>
<feature type="compositionally biased region" description="Polar residues" evidence="2">
    <location>
        <begin position="839"/>
        <end position="850"/>
    </location>
</feature>
<evidence type="ECO:0000259" key="3">
    <source>
        <dbReference type="Pfam" id="PF10145"/>
    </source>
</evidence>
<keyword evidence="5" id="KW-1185">Reference proteome</keyword>
<evidence type="ECO:0000256" key="2">
    <source>
        <dbReference type="SAM" id="MobiDB-lite"/>
    </source>
</evidence>
<feature type="domain" description="Phage tail tape measure protein" evidence="3">
    <location>
        <begin position="209"/>
        <end position="409"/>
    </location>
</feature>
<reference evidence="4 5" key="1">
    <citation type="submission" date="2024-04" db="EMBL/GenBank/DDBJ databases">
        <title>New Clade of Flavobacterium.</title>
        <authorList>
            <person name="Matos L."/>
            <person name="Proenca D.N."/>
            <person name="Fransisco R.M."/>
            <person name="Chung A.P."/>
            <person name="Maccario L."/>
            <person name="Sorensen S.J."/>
            <person name="Morais P.V."/>
        </authorList>
    </citation>
    <scope>NUCLEOTIDE SEQUENCE [LARGE SCALE GENOMIC DNA]</scope>
    <source>
        <strain evidence="4 5">FZUC8N2.13</strain>
    </source>
</reference>
<feature type="coiled-coil region" evidence="1">
    <location>
        <begin position="1189"/>
        <end position="1218"/>
    </location>
</feature>
<evidence type="ECO:0000256" key="1">
    <source>
        <dbReference type="SAM" id="Coils"/>
    </source>
</evidence>